<sequence>MVKIIGTSSANTLKGQSTADDIYGKGGNDKLFGFGGNDDLEGGAGNDWLHGGSGNDELSGGTGRDTFVFSSGRDEIDDFSANADKIVIDSALGVKSFAELKALARTVDNGEDVRFDFGNGNTLTLEDTKLSSLKASHFSFQAVDTDEPKDPRSGDDVLNGNSKANTISGGDGNDRISGKGGNDKLSGDAGNDKIWGGSGHDDLEGGAGNDQLFGGSGNDDLEGGAGNDRLDGGSGNNELEGGAGRDTFVFKTGKTEIEDFQTNFDKIEISKGLGVSSFADLTDIARTADGGKDVVFDFGQSELRLDDIKLADLSASDFLFV</sequence>
<dbReference type="Proteomes" id="UP000295351">
    <property type="component" value="Unassembled WGS sequence"/>
</dbReference>
<evidence type="ECO:0000256" key="3">
    <source>
        <dbReference type="SAM" id="MobiDB-lite"/>
    </source>
</evidence>
<keyword evidence="2" id="KW-0964">Secreted</keyword>
<dbReference type="InterPro" id="IPR001343">
    <property type="entry name" value="Hemolysn_Ca-bd"/>
</dbReference>
<accession>A0A4R2CZY3</accession>
<dbReference type="AlphaFoldDB" id="A0A4R2CZY3"/>
<dbReference type="EMBL" id="SLVX01000003">
    <property type="protein sequence ID" value="TCN46981.1"/>
    <property type="molecule type" value="Genomic_DNA"/>
</dbReference>
<comment type="subcellular location">
    <subcellularLocation>
        <location evidence="1">Secreted</location>
    </subcellularLocation>
</comment>
<dbReference type="SUPFAM" id="SSF51120">
    <property type="entry name" value="beta-Roll"/>
    <property type="match status" value="2"/>
</dbReference>
<dbReference type="Gene3D" id="2.150.10.10">
    <property type="entry name" value="Serralysin-like metalloprotease, C-terminal"/>
    <property type="match status" value="3"/>
</dbReference>
<dbReference type="PANTHER" id="PTHR38340">
    <property type="entry name" value="S-LAYER PROTEIN"/>
    <property type="match status" value="1"/>
</dbReference>
<organism evidence="4 5">
    <name type="scientific">Shinella granuli</name>
    <dbReference type="NCBI Taxonomy" id="323621"/>
    <lineage>
        <taxon>Bacteria</taxon>
        <taxon>Pseudomonadati</taxon>
        <taxon>Pseudomonadota</taxon>
        <taxon>Alphaproteobacteria</taxon>
        <taxon>Hyphomicrobiales</taxon>
        <taxon>Rhizobiaceae</taxon>
        <taxon>Shinella</taxon>
    </lineage>
</organism>
<evidence type="ECO:0000313" key="5">
    <source>
        <dbReference type="Proteomes" id="UP000295351"/>
    </source>
</evidence>
<evidence type="ECO:0000313" key="4">
    <source>
        <dbReference type="EMBL" id="TCN46981.1"/>
    </source>
</evidence>
<dbReference type="PRINTS" id="PR00313">
    <property type="entry name" value="CABNDNGRPT"/>
</dbReference>
<dbReference type="PROSITE" id="PS00330">
    <property type="entry name" value="HEMOLYSIN_CALCIUM"/>
    <property type="match status" value="4"/>
</dbReference>
<proteinExistence type="predicted"/>
<feature type="region of interest" description="Disordered" evidence="3">
    <location>
        <begin position="142"/>
        <end position="245"/>
    </location>
</feature>
<dbReference type="InterPro" id="IPR050557">
    <property type="entry name" value="RTX_toxin/Mannuronan_C5-epim"/>
</dbReference>
<dbReference type="InterPro" id="IPR018511">
    <property type="entry name" value="Hemolysin-typ_Ca-bd_CS"/>
</dbReference>
<evidence type="ECO:0000256" key="1">
    <source>
        <dbReference type="ARBA" id="ARBA00004613"/>
    </source>
</evidence>
<protein>
    <submittedName>
        <fullName evidence="4">Hemolysin type calcium-binding protein</fullName>
    </submittedName>
</protein>
<dbReference type="RefSeq" id="WP_133033526.1">
    <property type="nucleotide sequence ID" value="NZ_BAABEI010000012.1"/>
</dbReference>
<dbReference type="Pfam" id="PF00353">
    <property type="entry name" value="HemolysinCabind"/>
    <property type="match status" value="4"/>
</dbReference>
<dbReference type="GO" id="GO:0005509">
    <property type="term" value="F:calcium ion binding"/>
    <property type="evidence" value="ECO:0007669"/>
    <property type="project" value="InterPro"/>
</dbReference>
<dbReference type="GO" id="GO:0005576">
    <property type="term" value="C:extracellular region"/>
    <property type="evidence" value="ECO:0007669"/>
    <property type="project" value="UniProtKB-SubCell"/>
</dbReference>
<feature type="compositionally biased region" description="Polar residues" evidence="3">
    <location>
        <begin position="159"/>
        <end position="168"/>
    </location>
</feature>
<feature type="compositionally biased region" description="Basic and acidic residues" evidence="3">
    <location>
        <begin position="172"/>
        <end position="186"/>
    </location>
</feature>
<name>A0A4R2CZY3_SHIGR</name>
<evidence type="ECO:0000256" key="2">
    <source>
        <dbReference type="ARBA" id="ARBA00022525"/>
    </source>
</evidence>
<keyword evidence="5" id="KW-1185">Reference proteome</keyword>
<dbReference type="PANTHER" id="PTHR38340:SF1">
    <property type="entry name" value="S-LAYER PROTEIN"/>
    <property type="match status" value="1"/>
</dbReference>
<dbReference type="InterPro" id="IPR011049">
    <property type="entry name" value="Serralysin-like_metalloprot_C"/>
</dbReference>
<comment type="caution">
    <text evidence="4">The sequence shown here is derived from an EMBL/GenBank/DDBJ whole genome shotgun (WGS) entry which is preliminary data.</text>
</comment>
<reference evidence="4 5" key="1">
    <citation type="submission" date="2019-03" db="EMBL/GenBank/DDBJ databases">
        <title>Genomic Encyclopedia of Type Strains, Phase IV (KMG-IV): sequencing the most valuable type-strain genomes for metagenomic binning, comparative biology and taxonomic classification.</title>
        <authorList>
            <person name="Goeker M."/>
        </authorList>
    </citation>
    <scope>NUCLEOTIDE SEQUENCE [LARGE SCALE GENOMIC DNA]</scope>
    <source>
        <strain evidence="4 5">DSM 18401</strain>
    </source>
</reference>
<gene>
    <name evidence="4" type="ORF">EV665_103152</name>
</gene>
<feature type="compositionally biased region" description="Basic and acidic residues" evidence="3">
    <location>
        <begin position="146"/>
        <end position="155"/>
    </location>
</feature>